<proteinExistence type="predicted"/>
<evidence type="ECO:0000256" key="2">
    <source>
        <dbReference type="ARBA" id="ARBA00022485"/>
    </source>
</evidence>
<dbReference type="RefSeq" id="WP_277272169.1">
    <property type="nucleotide sequence ID" value="NZ_DYXE01000063.1"/>
</dbReference>
<dbReference type="PANTHER" id="PTHR30352">
    <property type="entry name" value="PYRUVATE FORMATE-LYASE-ACTIVATING ENZYME"/>
    <property type="match status" value="1"/>
</dbReference>
<evidence type="ECO:0000256" key="3">
    <source>
        <dbReference type="ARBA" id="ARBA00022691"/>
    </source>
</evidence>
<dbReference type="Proteomes" id="UP000813420">
    <property type="component" value="Unassembled WGS sequence"/>
</dbReference>
<keyword evidence="5" id="KW-0408">Iron</keyword>
<dbReference type="PANTHER" id="PTHR30352:SF4">
    <property type="entry name" value="PYRUVATE FORMATE-LYASE 2-ACTIVATING ENZYME"/>
    <property type="match status" value="1"/>
</dbReference>
<dbReference type="InterPro" id="IPR012839">
    <property type="entry name" value="Organic_radical_activase"/>
</dbReference>
<dbReference type="Pfam" id="PF04055">
    <property type="entry name" value="Radical_SAM"/>
    <property type="match status" value="1"/>
</dbReference>
<evidence type="ECO:0000256" key="4">
    <source>
        <dbReference type="ARBA" id="ARBA00022723"/>
    </source>
</evidence>
<dbReference type="SFLD" id="SFLDS00029">
    <property type="entry name" value="Radical_SAM"/>
    <property type="match status" value="1"/>
</dbReference>
<keyword evidence="3" id="KW-0949">S-adenosyl-L-methionine</keyword>
<keyword evidence="4" id="KW-0479">Metal-binding</keyword>
<organism evidence="8 9">
    <name type="scientific">Merdimonas faecis</name>
    <dbReference type="NCBI Taxonomy" id="1653435"/>
    <lineage>
        <taxon>Bacteria</taxon>
        <taxon>Bacillati</taxon>
        <taxon>Bacillota</taxon>
        <taxon>Clostridia</taxon>
        <taxon>Lachnospirales</taxon>
        <taxon>Lachnospiraceae</taxon>
        <taxon>Merdimonas</taxon>
    </lineage>
</organism>
<dbReference type="InterPro" id="IPR034457">
    <property type="entry name" value="Organic_radical-activating"/>
</dbReference>
<evidence type="ECO:0000313" key="9">
    <source>
        <dbReference type="Proteomes" id="UP000813420"/>
    </source>
</evidence>
<evidence type="ECO:0000313" key="8">
    <source>
        <dbReference type="EMBL" id="HJH50053.1"/>
    </source>
</evidence>
<dbReference type="EMBL" id="DYXE01000063">
    <property type="protein sequence ID" value="HJH50053.1"/>
    <property type="molecule type" value="Genomic_DNA"/>
</dbReference>
<dbReference type="Gene3D" id="3.20.20.70">
    <property type="entry name" value="Aldolase class I"/>
    <property type="match status" value="1"/>
</dbReference>
<keyword evidence="6" id="KW-0411">Iron-sulfur</keyword>
<name>A0A9D2VY64_9FIRM</name>
<dbReference type="InterPro" id="IPR058240">
    <property type="entry name" value="rSAM_sf"/>
</dbReference>
<comment type="cofactor">
    <cofactor evidence="1">
        <name>[4Fe-4S] cluster</name>
        <dbReference type="ChEBI" id="CHEBI:49883"/>
    </cofactor>
</comment>
<dbReference type="PIRSF" id="PIRSF000371">
    <property type="entry name" value="PFL_act_enz"/>
    <property type="match status" value="1"/>
</dbReference>
<feature type="domain" description="Radical SAM core" evidence="7">
    <location>
        <begin position="14"/>
        <end position="243"/>
    </location>
</feature>
<sequence length="254" mass="29464">MVLKIFQKGFNYSQDGQGNRLVYHLQGCNMKCRWCANPEGMPVGGAMIREKDKSPRLSYKEYPIDEVFEEILSCKPMFFDGGGVTFSGGEATMQFEALKELLKRLKEAGIHTAIETNGTHARLEELFPYVDQLIMDCKHWDEGKHLQYTGVPFSLVYENLKKAAREHPRLDIRTPLIGGVNDSPEDVEHFLNLFEELKGPNVTFELLKYHEFGKKKWEECGWDYEMTEKAHVTVEQIKDFKEKIEKRGLQYRKS</sequence>
<dbReference type="CDD" id="cd01335">
    <property type="entry name" value="Radical_SAM"/>
    <property type="match status" value="1"/>
</dbReference>
<dbReference type="SFLD" id="SFLDG01066">
    <property type="entry name" value="organic_radical-activating_enz"/>
    <property type="match status" value="1"/>
</dbReference>
<dbReference type="GO" id="GO:0046872">
    <property type="term" value="F:metal ion binding"/>
    <property type="evidence" value="ECO:0007669"/>
    <property type="project" value="UniProtKB-KW"/>
</dbReference>
<keyword evidence="2" id="KW-0004">4Fe-4S</keyword>
<evidence type="ECO:0000256" key="1">
    <source>
        <dbReference type="ARBA" id="ARBA00001966"/>
    </source>
</evidence>
<accession>A0A9D2VY64</accession>
<dbReference type="GO" id="GO:0016491">
    <property type="term" value="F:oxidoreductase activity"/>
    <property type="evidence" value="ECO:0007669"/>
    <property type="project" value="InterPro"/>
</dbReference>
<evidence type="ECO:0000256" key="5">
    <source>
        <dbReference type="ARBA" id="ARBA00023004"/>
    </source>
</evidence>
<reference evidence="8" key="2">
    <citation type="submission" date="2021-09" db="EMBL/GenBank/DDBJ databases">
        <authorList>
            <person name="Gilroy R."/>
        </authorList>
    </citation>
    <scope>NUCLEOTIDE SEQUENCE</scope>
    <source>
        <strain evidence="8">USAMLcec4-12693</strain>
    </source>
</reference>
<protein>
    <submittedName>
        <fullName evidence="8">Radical SAM protein</fullName>
    </submittedName>
</protein>
<dbReference type="AlphaFoldDB" id="A0A9D2VY64"/>
<comment type="caution">
    <text evidence="8">The sequence shown here is derived from an EMBL/GenBank/DDBJ whole genome shotgun (WGS) entry which is preliminary data.</text>
</comment>
<dbReference type="SUPFAM" id="SSF102114">
    <property type="entry name" value="Radical SAM enzymes"/>
    <property type="match status" value="1"/>
</dbReference>
<evidence type="ECO:0000256" key="6">
    <source>
        <dbReference type="ARBA" id="ARBA00023014"/>
    </source>
</evidence>
<dbReference type="GO" id="GO:0051539">
    <property type="term" value="F:4 iron, 4 sulfur cluster binding"/>
    <property type="evidence" value="ECO:0007669"/>
    <property type="project" value="UniProtKB-KW"/>
</dbReference>
<dbReference type="InterPro" id="IPR013785">
    <property type="entry name" value="Aldolase_TIM"/>
</dbReference>
<gene>
    <name evidence="8" type="ORF">K8V39_07300</name>
</gene>
<evidence type="ECO:0000259" key="7">
    <source>
        <dbReference type="PROSITE" id="PS51918"/>
    </source>
</evidence>
<reference evidence="8" key="1">
    <citation type="journal article" date="2021" name="PeerJ">
        <title>Extensive microbial diversity within the chicken gut microbiome revealed by metagenomics and culture.</title>
        <authorList>
            <person name="Gilroy R."/>
            <person name="Ravi A."/>
            <person name="Getino M."/>
            <person name="Pursley I."/>
            <person name="Horton D.L."/>
            <person name="Alikhan N.F."/>
            <person name="Baker D."/>
            <person name="Gharbi K."/>
            <person name="Hall N."/>
            <person name="Watson M."/>
            <person name="Adriaenssens E.M."/>
            <person name="Foster-Nyarko E."/>
            <person name="Jarju S."/>
            <person name="Secka A."/>
            <person name="Antonio M."/>
            <person name="Oren A."/>
            <person name="Chaudhuri R.R."/>
            <person name="La Ragione R."/>
            <person name="Hildebrand F."/>
            <person name="Pallen M.J."/>
        </authorList>
    </citation>
    <scope>NUCLEOTIDE SEQUENCE</scope>
    <source>
        <strain evidence="8">USAMLcec4-12693</strain>
    </source>
</reference>
<dbReference type="InterPro" id="IPR007197">
    <property type="entry name" value="rSAM"/>
</dbReference>
<dbReference type="PROSITE" id="PS51918">
    <property type="entry name" value="RADICAL_SAM"/>
    <property type="match status" value="1"/>
</dbReference>